<comment type="similarity">
    <text evidence="1 4">Belongs to the frataxin family.</text>
</comment>
<protein>
    <recommendedName>
        <fullName evidence="4">Iron-sulfur cluster assembly protein CyaY</fullName>
    </recommendedName>
</protein>
<evidence type="ECO:0000313" key="5">
    <source>
        <dbReference type="EMBL" id="PCO05108.1"/>
    </source>
</evidence>
<dbReference type="EMBL" id="LRFG02000003">
    <property type="protein sequence ID" value="PCO05108.1"/>
    <property type="molecule type" value="Genomic_DNA"/>
</dbReference>
<dbReference type="Pfam" id="PF01491">
    <property type="entry name" value="Frataxin_Cyay"/>
    <property type="match status" value="1"/>
</dbReference>
<dbReference type="NCBIfam" id="TIGR03421">
    <property type="entry name" value="FeS_CyaY"/>
    <property type="match status" value="1"/>
</dbReference>
<dbReference type="SMART" id="SM01219">
    <property type="entry name" value="Frataxin_Cyay"/>
    <property type="match status" value="1"/>
</dbReference>
<keyword evidence="3 4" id="KW-0408">Iron</keyword>
<name>A0ABX4HZ82_9GAMM</name>
<organism evidence="5 6">
    <name type="scientific">Microbulbifer flavimaris</name>
    <dbReference type="NCBI Taxonomy" id="1781068"/>
    <lineage>
        <taxon>Bacteria</taxon>
        <taxon>Pseudomonadati</taxon>
        <taxon>Pseudomonadota</taxon>
        <taxon>Gammaproteobacteria</taxon>
        <taxon>Cellvibrionales</taxon>
        <taxon>Microbulbiferaceae</taxon>
        <taxon>Microbulbifer</taxon>
    </lineage>
</organism>
<dbReference type="InterPro" id="IPR047584">
    <property type="entry name" value="CyaY"/>
</dbReference>
<keyword evidence="2 4" id="KW-0479">Metal-binding</keyword>
<dbReference type="HAMAP" id="MF_00142">
    <property type="entry name" value="CyaY"/>
    <property type="match status" value="1"/>
</dbReference>
<reference evidence="5" key="1">
    <citation type="submission" date="2017-08" db="EMBL/GenBank/DDBJ databases">
        <title>Microbulbifer marisrubri sp. nov., a halophilic alphaproteobacterium isolated from marine sediment of the Yellow Sea, China.</title>
        <authorList>
            <person name="Zhang G."/>
            <person name="Xiong Q."/>
        </authorList>
    </citation>
    <scope>NUCLEOTIDE SEQUENCE [LARGE SCALE GENOMIC DNA]</scope>
    <source>
        <strain evidence="5">WRN-8</strain>
    </source>
</reference>
<dbReference type="Proteomes" id="UP000218427">
    <property type="component" value="Unassembled WGS sequence"/>
</dbReference>
<comment type="caution">
    <text evidence="5">The sequence shown here is derived from an EMBL/GenBank/DDBJ whole genome shotgun (WGS) entry which is preliminary data.</text>
</comment>
<sequence>MNTVTEVTMTATQADFNAAIERTLIEIEDALDACEWDIDYERADAVLTLTLEVNGSQVILSRQTANHELWVAARSGGYHLSFENPGWKCTTTGEDLPTLLDRVLTEQQGETVSLNLSA</sequence>
<dbReference type="Gene3D" id="3.30.920.10">
    <property type="entry name" value="Frataxin/CyaY"/>
    <property type="match status" value="1"/>
</dbReference>
<dbReference type="SUPFAM" id="SSF55387">
    <property type="entry name" value="Frataxin/Nqo15-like"/>
    <property type="match status" value="1"/>
</dbReference>
<keyword evidence="6" id="KW-1185">Reference proteome</keyword>
<evidence type="ECO:0000313" key="6">
    <source>
        <dbReference type="Proteomes" id="UP000218427"/>
    </source>
</evidence>
<proteinExistence type="inferred from homology"/>
<dbReference type="InterPro" id="IPR002908">
    <property type="entry name" value="Frataxin/CyaY"/>
</dbReference>
<dbReference type="PROSITE" id="PS01344">
    <property type="entry name" value="FRATAXIN_1"/>
    <property type="match status" value="1"/>
</dbReference>
<evidence type="ECO:0000256" key="3">
    <source>
        <dbReference type="ARBA" id="ARBA00023004"/>
    </source>
</evidence>
<comment type="function">
    <text evidence="4">Involved in iron-sulfur (Fe-S) cluster assembly. May act as a regulator of Fe-S biogenesis.</text>
</comment>
<evidence type="ECO:0000256" key="1">
    <source>
        <dbReference type="ARBA" id="ARBA00008183"/>
    </source>
</evidence>
<accession>A0ABX4HZ82</accession>
<evidence type="ECO:0000256" key="4">
    <source>
        <dbReference type="HAMAP-Rule" id="MF_00142"/>
    </source>
</evidence>
<evidence type="ECO:0000256" key="2">
    <source>
        <dbReference type="ARBA" id="ARBA00022723"/>
    </source>
</evidence>
<gene>
    <name evidence="4" type="primary">cyaY</name>
    <name evidence="5" type="ORF">AWR36_010285</name>
</gene>
<dbReference type="InterPro" id="IPR036524">
    <property type="entry name" value="Frataxin/CyaY_sf"/>
</dbReference>
<dbReference type="PROSITE" id="PS50810">
    <property type="entry name" value="FRATAXIN_2"/>
    <property type="match status" value="1"/>
</dbReference>
<dbReference type="InterPro" id="IPR020895">
    <property type="entry name" value="Frataxin_CS"/>
</dbReference>